<reference evidence="2 3" key="1">
    <citation type="submission" date="2014-11" db="EMBL/GenBank/DDBJ databases">
        <title>Complete Genome Sequence of Pseudoalteromonas sp. Strain OCN003 Isolated from Kaneohe Bay, Oahu, Hawaii.</title>
        <authorList>
            <person name="Beurmann S."/>
            <person name="Videau P."/>
            <person name="Ushijima B."/>
            <person name="Smith A.M."/>
            <person name="Aeby G.S."/>
            <person name="Callahan S.M."/>
            <person name="Belcaid M."/>
        </authorList>
    </citation>
    <scope>NUCLEOTIDE SEQUENCE [LARGE SCALE GENOMIC DNA]</scope>
    <source>
        <strain evidence="2 3">OCN003</strain>
    </source>
</reference>
<gene>
    <name evidence="2" type="ORF">OM33_14965</name>
</gene>
<proteinExistence type="predicted"/>
<sequence>MKKLILCLSLVLPNIAMSCPTLTGTWTSSSEKFESFNKKWANVNGNAWAFMTQTQGKEVITFNNKQEMRINTPDIEITMGEKTMTMPAKEERINYSILGCTDSSIVLQFERYGKTQISQLHFENETTYWEYMGNSQTDGNSHIREYYTKR</sequence>
<protein>
    <recommendedName>
        <fullName evidence="4">DUF4488 domain-containing protein</fullName>
    </recommendedName>
</protein>
<dbReference type="PROSITE" id="PS51257">
    <property type="entry name" value="PROKAR_LIPOPROTEIN"/>
    <property type="match status" value="1"/>
</dbReference>
<evidence type="ECO:0000313" key="3">
    <source>
        <dbReference type="Proteomes" id="UP000030341"/>
    </source>
</evidence>
<evidence type="ECO:0000256" key="1">
    <source>
        <dbReference type="SAM" id="SignalP"/>
    </source>
</evidence>
<name>A0A0A7EIK2_9GAMM</name>
<dbReference type="RefSeq" id="WP_040134692.1">
    <property type="nucleotide sequence ID" value="NZ_CP009889.1"/>
</dbReference>
<evidence type="ECO:0000313" key="2">
    <source>
        <dbReference type="EMBL" id="AIY66459.1"/>
    </source>
</evidence>
<dbReference type="HOGENOM" id="CLU_1739007_0_0_6"/>
<organism evidence="2 3">
    <name type="scientific">Pseudoalteromonas piratica</name>
    <dbReference type="NCBI Taxonomy" id="1348114"/>
    <lineage>
        <taxon>Bacteria</taxon>
        <taxon>Pseudomonadati</taxon>
        <taxon>Pseudomonadota</taxon>
        <taxon>Gammaproteobacteria</taxon>
        <taxon>Alteromonadales</taxon>
        <taxon>Pseudoalteromonadaceae</taxon>
        <taxon>Pseudoalteromonas</taxon>
    </lineage>
</organism>
<dbReference type="eggNOG" id="ENOG5032I8J">
    <property type="taxonomic scope" value="Bacteria"/>
</dbReference>
<accession>A0A0A7EIK2</accession>
<dbReference type="Proteomes" id="UP000030341">
    <property type="component" value="Chromosome 2"/>
</dbReference>
<dbReference type="KEGG" id="pseo:OM33_14965"/>
<evidence type="ECO:0008006" key="4">
    <source>
        <dbReference type="Google" id="ProtNLM"/>
    </source>
</evidence>
<feature type="signal peptide" evidence="1">
    <location>
        <begin position="1"/>
        <end position="18"/>
    </location>
</feature>
<dbReference type="AlphaFoldDB" id="A0A0A7EIK2"/>
<keyword evidence="3" id="KW-1185">Reference proteome</keyword>
<keyword evidence="1" id="KW-0732">Signal</keyword>
<dbReference type="EMBL" id="CP009889">
    <property type="protein sequence ID" value="AIY66459.1"/>
    <property type="molecule type" value="Genomic_DNA"/>
</dbReference>
<feature type="chain" id="PRO_5002037942" description="DUF4488 domain-containing protein" evidence="1">
    <location>
        <begin position="19"/>
        <end position="150"/>
    </location>
</feature>